<gene>
    <name evidence="3" type="ORF">Acy02nite_16630</name>
</gene>
<evidence type="ECO:0000313" key="4">
    <source>
        <dbReference type="Proteomes" id="UP000619479"/>
    </source>
</evidence>
<evidence type="ECO:0000313" key="3">
    <source>
        <dbReference type="EMBL" id="GID63782.1"/>
    </source>
</evidence>
<comment type="caution">
    <text evidence="3">The sequence shown here is derived from an EMBL/GenBank/DDBJ whole genome shotgun (WGS) entry which is preliminary data.</text>
</comment>
<dbReference type="AlphaFoldDB" id="A0A919IG82"/>
<dbReference type="Proteomes" id="UP000619479">
    <property type="component" value="Unassembled WGS sequence"/>
</dbReference>
<sequence length="264" mass="27375">MSTTIETSTMIEKSTTDPDLSLAGPETPDPAPVTPRPSRWRSGLRVLRTVIVVVILVAAAVAGGAHIVRKRLAERTLLDAGTAVLTAQPIVVGSADAAVVNQLLIGERESVTAGAALARVTRTTDGRGAKVQQLTAPAAGIVTVINVAPGQIARAGEPIITLYDPSKLTFRVDVPLETLRKLRLRMTAYVSGPGLPGRMATILERVEPKVGSAGQTIVPDLLTVVLRPDPAALATVRTLVPGLQFRAVVDTTTAAGGTPAVNSA</sequence>
<dbReference type="Gene3D" id="2.40.50.100">
    <property type="match status" value="1"/>
</dbReference>
<accession>A0A919IG82</accession>
<proteinExistence type="predicted"/>
<organism evidence="3 4">
    <name type="scientific">Actinoplanes cyaneus</name>
    <dbReference type="NCBI Taxonomy" id="52696"/>
    <lineage>
        <taxon>Bacteria</taxon>
        <taxon>Bacillati</taxon>
        <taxon>Actinomycetota</taxon>
        <taxon>Actinomycetes</taxon>
        <taxon>Micromonosporales</taxon>
        <taxon>Micromonosporaceae</taxon>
        <taxon>Actinoplanes</taxon>
    </lineage>
</organism>
<reference evidence="3" key="1">
    <citation type="submission" date="2021-01" db="EMBL/GenBank/DDBJ databases">
        <title>Whole genome shotgun sequence of Actinoplanes cyaneus NBRC 14990.</title>
        <authorList>
            <person name="Komaki H."/>
            <person name="Tamura T."/>
        </authorList>
    </citation>
    <scope>NUCLEOTIDE SEQUENCE</scope>
    <source>
        <strain evidence="3">NBRC 14990</strain>
    </source>
</reference>
<keyword evidence="2" id="KW-1133">Transmembrane helix</keyword>
<keyword evidence="4" id="KW-1185">Reference proteome</keyword>
<dbReference type="GO" id="GO:1990281">
    <property type="term" value="C:efflux pump complex"/>
    <property type="evidence" value="ECO:0007669"/>
    <property type="project" value="TreeGrafter"/>
</dbReference>
<protein>
    <submittedName>
        <fullName evidence="3">Uncharacterized protein</fullName>
    </submittedName>
</protein>
<keyword evidence="2" id="KW-0472">Membrane</keyword>
<feature type="compositionally biased region" description="Polar residues" evidence="1">
    <location>
        <begin position="1"/>
        <end position="13"/>
    </location>
</feature>
<keyword evidence="2" id="KW-0812">Transmembrane</keyword>
<evidence type="ECO:0000256" key="1">
    <source>
        <dbReference type="SAM" id="MobiDB-lite"/>
    </source>
</evidence>
<dbReference type="EMBL" id="BOMH01000013">
    <property type="protein sequence ID" value="GID63782.1"/>
    <property type="molecule type" value="Genomic_DNA"/>
</dbReference>
<feature type="transmembrane region" description="Helical" evidence="2">
    <location>
        <begin position="46"/>
        <end position="68"/>
    </location>
</feature>
<name>A0A919IG82_9ACTN</name>
<dbReference type="GO" id="GO:0015562">
    <property type="term" value="F:efflux transmembrane transporter activity"/>
    <property type="evidence" value="ECO:0007669"/>
    <property type="project" value="TreeGrafter"/>
</dbReference>
<feature type="region of interest" description="Disordered" evidence="1">
    <location>
        <begin position="1"/>
        <end position="39"/>
    </location>
</feature>
<dbReference type="RefSeq" id="WP_203739215.1">
    <property type="nucleotide sequence ID" value="NZ_BAAAUC010000027.1"/>
</dbReference>
<dbReference type="PANTHER" id="PTHR30469">
    <property type="entry name" value="MULTIDRUG RESISTANCE PROTEIN MDTA"/>
    <property type="match status" value="1"/>
</dbReference>
<evidence type="ECO:0000256" key="2">
    <source>
        <dbReference type="SAM" id="Phobius"/>
    </source>
</evidence>